<name>A0ABS6MPV4_9GAMM</name>
<gene>
    <name evidence="9" type="primary">nrfB</name>
    <name evidence="9" type="ORF">KQY15_14450</name>
</gene>
<evidence type="ECO:0000256" key="5">
    <source>
        <dbReference type="ARBA" id="ARBA00022989"/>
    </source>
</evidence>
<keyword evidence="6" id="KW-0472">Membrane</keyword>
<evidence type="ECO:0000313" key="10">
    <source>
        <dbReference type="Proteomes" id="UP000704611"/>
    </source>
</evidence>
<dbReference type="PANTHER" id="PTHR43867:SF2">
    <property type="entry name" value="CELLULOSE SYNTHASE CATALYTIC SUBUNIT A [UDP-FORMING]"/>
    <property type="match status" value="1"/>
</dbReference>
<dbReference type="RefSeq" id="WP_217670383.1">
    <property type="nucleotide sequence ID" value="NZ_JAHRID010000007.1"/>
</dbReference>
<keyword evidence="4" id="KW-0808">Transferase</keyword>
<keyword evidence="10" id="KW-1185">Reference proteome</keyword>
<comment type="pathway">
    <text evidence="2">Glycan metabolism.</text>
</comment>
<organism evidence="9 10">
    <name type="scientific">Arsukibacterium indicum</name>
    <dbReference type="NCBI Taxonomy" id="2848612"/>
    <lineage>
        <taxon>Bacteria</taxon>
        <taxon>Pseudomonadati</taxon>
        <taxon>Pseudomonadota</taxon>
        <taxon>Gammaproteobacteria</taxon>
        <taxon>Chromatiales</taxon>
        <taxon>Chromatiaceae</taxon>
        <taxon>Arsukibacterium</taxon>
    </lineage>
</organism>
<evidence type="ECO:0000256" key="2">
    <source>
        <dbReference type="ARBA" id="ARBA00004881"/>
    </source>
</evidence>
<feature type="domain" description="Type II secretion system protein GspE N-terminal" evidence="7">
    <location>
        <begin position="547"/>
        <end position="623"/>
    </location>
</feature>
<dbReference type="InterPro" id="IPR007831">
    <property type="entry name" value="T2SS_GspE_N"/>
</dbReference>
<evidence type="ECO:0000259" key="8">
    <source>
        <dbReference type="Pfam" id="PF13632"/>
    </source>
</evidence>
<comment type="caution">
    <text evidence="9">The sequence shown here is derived from an EMBL/GenBank/DDBJ whole genome shotgun (WGS) entry which is preliminary data.</text>
</comment>
<feature type="transmembrane region" description="Helical" evidence="6">
    <location>
        <begin position="6"/>
        <end position="30"/>
    </location>
</feature>
<reference evidence="9 10" key="1">
    <citation type="submission" date="2021-06" db="EMBL/GenBank/DDBJ databases">
        <title>Rheinheimera indica sp. nov., isolated from deep-sea sediment.</title>
        <authorList>
            <person name="Wang Z."/>
            <person name="Zhang X.-Y."/>
        </authorList>
    </citation>
    <scope>NUCLEOTIDE SEQUENCE [LARGE SCALE GENOMIC DNA]</scope>
    <source>
        <strain evidence="9 10">SM2107</strain>
    </source>
</reference>
<evidence type="ECO:0000256" key="1">
    <source>
        <dbReference type="ARBA" id="ARBA00004141"/>
    </source>
</evidence>
<evidence type="ECO:0000259" key="7">
    <source>
        <dbReference type="Pfam" id="PF05157"/>
    </source>
</evidence>
<evidence type="ECO:0000313" key="9">
    <source>
        <dbReference type="EMBL" id="MBV2130292.1"/>
    </source>
</evidence>
<protein>
    <submittedName>
        <fullName evidence="9">Phage adsorption protein NrfB</fullName>
    </submittedName>
</protein>
<sequence>MNLIDIAAIYLFALKNITLVLLALLLFFALDDLFIDAYYWLRRLWRGLTVYRNRSVFNEQQLFFRKEQPLAIMIPAWQEVGIVGKMAELAASELDYENYQIFVGTYPNDPETQHDIDAVCRRFPNIHKVICARPGPTSKADCLNNVITSILEFERRSNIKFAGFVLHDAEDVISSMELRLFNYLLPRKDLIQLPVYPFATGIFNFTSGHYLDEFSEMHGKDVVVREAIVGQVPSAGVGTCFSRRAILKLSEEGDGLPFDVQSLTEDYDIGFRLKKWGMEEIFVRFSVTDNKLAAFAERNRSRSKTDGNVVCVREYFPETFSTAVRQKSRWIIGIVFQGFKTHKWSSDWKLNYFLWRDRKGVISYFVSFIANLVFIQLFLLWLYQLTSENSYNFLSIFSDSQLVVTLLGLNLVLFLNRMVQRMIFVRRYYGIGQALLSVPRQIWGNFINFFANIRAIRQVVAQGDPRRVAWDKTQHQFPTVSERSLGSSLGAILLQQGIISEIQLDYALEHRMRGERLGQAMLRLQLISPIQLAEALASQASVECRIIDPFKLESKPIVQFPERLAFKYAVLPLGIENGFILLAKESALSPVAQGAIERMLQQKIRYVICQAGAVTLGLRYWYKFDLTCNPEHQLSQWCENGTITQSEAKTLREQYFSCQLLLGEALLQASLLEPAVIHQVMLGFDYDSNIKLGTYLVQEQLISEQVLEQTLKLQHAHQKSLQQLFTEFKNISCGLETP</sequence>
<dbReference type="EMBL" id="JAHRID010000007">
    <property type="protein sequence ID" value="MBV2130292.1"/>
    <property type="molecule type" value="Genomic_DNA"/>
</dbReference>
<dbReference type="InterPro" id="IPR001173">
    <property type="entry name" value="Glyco_trans_2-like"/>
</dbReference>
<keyword evidence="3" id="KW-0328">Glycosyltransferase</keyword>
<evidence type="ECO:0000256" key="3">
    <source>
        <dbReference type="ARBA" id="ARBA00022676"/>
    </source>
</evidence>
<feature type="transmembrane region" description="Helical" evidence="6">
    <location>
        <begin position="402"/>
        <end position="419"/>
    </location>
</feature>
<dbReference type="PANTHER" id="PTHR43867">
    <property type="entry name" value="CELLULOSE SYNTHASE CATALYTIC SUBUNIT A [UDP-FORMING]"/>
    <property type="match status" value="1"/>
</dbReference>
<feature type="transmembrane region" description="Helical" evidence="6">
    <location>
        <begin position="361"/>
        <end position="382"/>
    </location>
</feature>
<keyword evidence="5 6" id="KW-1133">Transmembrane helix</keyword>
<evidence type="ECO:0000256" key="4">
    <source>
        <dbReference type="ARBA" id="ARBA00022679"/>
    </source>
</evidence>
<dbReference type="NCBIfam" id="NF011305">
    <property type="entry name" value="PRK14716.1-3"/>
    <property type="match status" value="1"/>
</dbReference>
<dbReference type="Proteomes" id="UP000704611">
    <property type="component" value="Unassembled WGS sequence"/>
</dbReference>
<dbReference type="InterPro" id="IPR050321">
    <property type="entry name" value="Glycosyltr_2/OpgH_subfam"/>
</dbReference>
<keyword evidence="6" id="KW-0812">Transmembrane</keyword>
<dbReference type="Pfam" id="PF05157">
    <property type="entry name" value="MshEN"/>
    <property type="match status" value="1"/>
</dbReference>
<feature type="domain" description="Glycosyltransferase 2-like" evidence="8">
    <location>
        <begin position="164"/>
        <end position="382"/>
    </location>
</feature>
<dbReference type="NCBIfam" id="NF012033">
    <property type="entry name" value="PRK15489.1"/>
    <property type="match status" value="1"/>
</dbReference>
<dbReference type="Pfam" id="PF13632">
    <property type="entry name" value="Glyco_trans_2_3"/>
    <property type="match status" value="1"/>
</dbReference>
<comment type="subcellular location">
    <subcellularLocation>
        <location evidence="1">Membrane</location>
        <topology evidence="1">Multi-pass membrane protein</topology>
    </subcellularLocation>
</comment>
<evidence type="ECO:0000256" key="6">
    <source>
        <dbReference type="SAM" id="Phobius"/>
    </source>
</evidence>
<accession>A0ABS6MPV4</accession>
<proteinExistence type="predicted"/>